<evidence type="ECO:0000313" key="1">
    <source>
        <dbReference type="EMBL" id="CAG8760138.1"/>
    </source>
</evidence>
<evidence type="ECO:0000313" key="2">
    <source>
        <dbReference type="Proteomes" id="UP000789901"/>
    </source>
</evidence>
<keyword evidence="2" id="KW-1185">Reference proteome</keyword>
<dbReference type="Proteomes" id="UP000789901">
    <property type="component" value="Unassembled WGS sequence"/>
</dbReference>
<organism evidence="1 2">
    <name type="scientific">Gigaspora margarita</name>
    <dbReference type="NCBI Taxonomy" id="4874"/>
    <lineage>
        <taxon>Eukaryota</taxon>
        <taxon>Fungi</taxon>
        <taxon>Fungi incertae sedis</taxon>
        <taxon>Mucoromycota</taxon>
        <taxon>Glomeromycotina</taxon>
        <taxon>Glomeromycetes</taxon>
        <taxon>Diversisporales</taxon>
        <taxon>Gigasporaceae</taxon>
        <taxon>Gigaspora</taxon>
    </lineage>
</organism>
<gene>
    <name evidence="1" type="ORF">GMARGA_LOCUS17375</name>
</gene>
<accession>A0ABN7VFJ1</accession>
<dbReference type="EMBL" id="CAJVQB010013136">
    <property type="protein sequence ID" value="CAG8760138.1"/>
    <property type="molecule type" value="Genomic_DNA"/>
</dbReference>
<sequence length="72" mass="8163">MLPELFPNVARTSASKAKTTTGPNVAGTLASKADIINIISLESNEEYTKRIRKNKEKDFYLFAFDQIKYNYS</sequence>
<comment type="caution">
    <text evidence="1">The sequence shown here is derived from an EMBL/GenBank/DDBJ whole genome shotgun (WGS) entry which is preliminary data.</text>
</comment>
<protein>
    <submittedName>
        <fullName evidence="1">18479_t:CDS:1</fullName>
    </submittedName>
</protein>
<reference evidence="1 2" key="1">
    <citation type="submission" date="2021-06" db="EMBL/GenBank/DDBJ databases">
        <authorList>
            <person name="Kallberg Y."/>
            <person name="Tangrot J."/>
            <person name="Rosling A."/>
        </authorList>
    </citation>
    <scope>NUCLEOTIDE SEQUENCE [LARGE SCALE GENOMIC DNA]</scope>
    <source>
        <strain evidence="1 2">120-4 pot B 10/14</strain>
    </source>
</reference>
<name>A0ABN7VFJ1_GIGMA</name>
<proteinExistence type="predicted"/>